<name>A0A139A2D7_GONPJ</name>
<evidence type="ECO:0000256" key="1">
    <source>
        <dbReference type="ARBA" id="ARBA00022737"/>
    </source>
</evidence>
<proteinExistence type="predicted"/>
<accession>A0A139A2D7</accession>
<dbReference type="SMART" id="SM00028">
    <property type="entry name" value="TPR"/>
    <property type="match status" value="10"/>
</dbReference>
<dbReference type="PANTHER" id="PTHR15704:SF7">
    <property type="entry name" value="SUPERKILLER COMPLEX PROTEIN 3"/>
    <property type="match status" value="1"/>
</dbReference>
<keyword evidence="2 3" id="KW-0802">TPR repeat</keyword>
<organism evidence="4 5">
    <name type="scientific">Gonapodya prolifera (strain JEL478)</name>
    <name type="common">Monoblepharis prolifera</name>
    <dbReference type="NCBI Taxonomy" id="1344416"/>
    <lineage>
        <taxon>Eukaryota</taxon>
        <taxon>Fungi</taxon>
        <taxon>Fungi incertae sedis</taxon>
        <taxon>Chytridiomycota</taxon>
        <taxon>Chytridiomycota incertae sedis</taxon>
        <taxon>Monoblepharidomycetes</taxon>
        <taxon>Monoblepharidales</taxon>
        <taxon>Gonapodyaceae</taxon>
        <taxon>Gonapodya</taxon>
    </lineage>
</organism>
<dbReference type="Pfam" id="PF13414">
    <property type="entry name" value="TPR_11"/>
    <property type="match status" value="1"/>
</dbReference>
<dbReference type="GO" id="GO:0006401">
    <property type="term" value="P:RNA catabolic process"/>
    <property type="evidence" value="ECO:0007669"/>
    <property type="project" value="InterPro"/>
</dbReference>
<evidence type="ECO:0000256" key="3">
    <source>
        <dbReference type="PROSITE-ProRule" id="PRU00339"/>
    </source>
</evidence>
<evidence type="ECO:0000313" key="4">
    <source>
        <dbReference type="EMBL" id="KXS10859.1"/>
    </source>
</evidence>
<evidence type="ECO:0000256" key="2">
    <source>
        <dbReference type="ARBA" id="ARBA00022803"/>
    </source>
</evidence>
<dbReference type="PROSITE" id="PS50005">
    <property type="entry name" value="TPR"/>
    <property type="match status" value="3"/>
</dbReference>
<dbReference type="EMBL" id="KQ965812">
    <property type="protein sequence ID" value="KXS10859.1"/>
    <property type="molecule type" value="Genomic_DNA"/>
</dbReference>
<feature type="repeat" description="TPR" evidence="3">
    <location>
        <begin position="959"/>
        <end position="992"/>
    </location>
</feature>
<dbReference type="InterPro" id="IPR039226">
    <property type="entry name" value="Ski3/TTC37"/>
</dbReference>
<protein>
    <submittedName>
        <fullName evidence="4">TPR-like protein</fullName>
    </submittedName>
</protein>
<dbReference type="OrthoDB" id="421075at2759"/>
<dbReference type="InterPro" id="IPR011990">
    <property type="entry name" value="TPR-like_helical_dom_sf"/>
</dbReference>
<dbReference type="InterPro" id="IPR019734">
    <property type="entry name" value="TPR_rpt"/>
</dbReference>
<dbReference type="PANTHER" id="PTHR15704">
    <property type="entry name" value="SUPERKILLER 3 PROTEIN-RELATED"/>
    <property type="match status" value="1"/>
</dbReference>
<dbReference type="OMA" id="AWHCVET"/>
<keyword evidence="1" id="KW-0677">Repeat</keyword>
<sequence length="1645" mass="178137">MSVKSLLKQAKDALVDAKDYALARDRANDVLSEDPKNYFALVFLAAAEGNLGNAEESRQAYLSAIGVNRQQAAAFQGYNQLLAGLEKDGKWTDLVAALEAIRDVYAEGNDAKNLHATLLKLVDAAIKANERLKAADALLSFIPPHPYASLLATLPDTTASPLSTLLRVTSLHAAHERDLFDIQVALRRKRLDAPPLEALQRAVAGEIAAGSKLPELYARLDAVAGEKGATEALTDAERDQLRKSRLSYVGTLQTQLSLAPSSSTGAKHALYTTLLSLCRTLVSSHVSAPLPYQILLDSSDVHVEKYDTAIVDDAVAALDAEDALARVAGAYTGWIEGGASEEAVELCDTVAIAPLKSIFATSFLTALLLDVKDWHRALAAAQRLGELVKEQERVCGVEVGQPALASEIARGRCYANLDAGSREEAVAWFERALRRDPENVEAVLGLGDVHLTRYADPTRASELFTRALELSPDSIPAKEAFAWAQYHLGNLAQSLAMLTEVADAADSAQVQYRLGRVVWDMRDDTPTAATEARAHFMRAVKLDPGFAPAYTALGQYLSEHEGDASRAHRFYVKALSLDPLDEYAGSRVVEYCLQQGDAPQAVEVCKVATEANPRAAWAWKKKAFAEMETKSYTSSIASFQAAIRLSVRDPPLWSGLGDAYLHEGKYTAATKAFTRASELEPDNVYPRYKLGLVKQRTRYYEEAVVELSAVAAELGAEAEAEADTDTASSALRVGMLQALAACQTELGRDLVAKGVYGRAAETFATALTTALQGHQAAEALQCWAKVVGDSCLAFRGLPAYVQYVSGETLAEIARVFQDAHQATNGHSSAVGDLLAGLPEKKTDTDGPLRPSLEGIIACASLAYRHCVRLCVPPVGARKKHLLAGCLHDLAMSFFARWKAEPSIGVEYYEACVKCLTLATKYHPTEVTVWNSLGVVTALKEPGLSQHAFITAVELDNKSSTTWSNLGFLYLIHHDIDLAKRAFSQAQLANPEDPNSWIGLALINRAIGNSSEEGSLLAHAYDLSEGTHVEGTFNYCLQNVKQKISATNFRSLSNDEWFGLAFALARLVDRNNGDPVIHNLLGVCLERQGRNLEAEEAFDRALALLDDDVKRSSDVRANVGRVVFESPKDDRKNDRSADDAIGSVVQGIVYYSERETTKALEEFQRALRESTSRDGNKLRDFASLLSAQTLYAMGEPQNLEAAQRQLLQSATQTTTHVPSLLALCALGLVTGDGNVATAAGEELLKLPAHSLGDHDADVDDILSRLFRLQGDSKAALRFVQRSVHRYPHMTKRWAHLAVVIARTAPRKSGAAKSCGEVGKDALAASIAVVASGQITVDRRGFAVSAAQKAVRLSPGSFGAWSSLWVALRARIAFLSCTEGSQAVPRDLVLSLERTARHLWENRDQFDNASVAHSTLWSRLMLSDSILSGFILSPNPTTAVEEDVSTFQQSAALCDITDDPSVPDGFVPMFWTLSARHYVLAQDYGSAVASLKAALSRDHTYAPAARLLLAIYNQLGLPRAGDSTARALARSGNDGAILSSVSWNLLRGELTAASENNRTLASGSVQPEVEAVSRLLQAMVLGRSSGGPQRAVKIVQKVAESEFIKVGAWEEAFLGWAGCRLDSANSESWEQRMRNILKSESKFNCIY</sequence>
<dbReference type="Proteomes" id="UP000070544">
    <property type="component" value="Unassembled WGS sequence"/>
</dbReference>
<dbReference type="Pfam" id="PF13432">
    <property type="entry name" value="TPR_16"/>
    <property type="match status" value="2"/>
</dbReference>
<feature type="repeat" description="TPR" evidence="3">
    <location>
        <begin position="650"/>
        <end position="683"/>
    </location>
</feature>
<feature type="repeat" description="TPR" evidence="3">
    <location>
        <begin position="406"/>
        <end position="439"/>
    </location>
</feature>
<dbReference type="SUPFAM" id="SSF81901">
    <property type="entry name" value="HCP-like"/>
    <property type="match status" value="1"/>
</dbReference>
<dbReference type="STRING" id="1344416.A0A139A2D7"/>
<keyword evidence="5" id="KW-1185">Reference proteome</keyword>
<dbReference type="GO" id="GO:0055087">
    <property type="term" value="C:Ski complex"/>
    <property type="evidence" value="ECO:0007669"/>
    <property type="project" value="InterPro"/>
</dbReference>
<evidence type="ECO:0000313" key="5">
    <source>
        <dbReference type="Proteomes" id="UP000070544"/>
    </source>
</evidence>
<gene>
    <name evidence="4" type="ORF">M427DRAFT_73445</name>
</gene>
<reference evidence="4 5" key="1">
    <citation type="journal article" date="2015" name="Genome Biol. Evol.">
        <title>Phylogenomic analyses indicate that early fungi evolved digesting cell walls of algal ancestors of land plants.</title>
        <authorList>
            <person name="Chang Y."/>
            <person name="Wang S."/>
            <person name="Sekimoto S."/>
            <person name="Aerts A.L."/>
            <person name="Choi C."/>
            <person name="Clum A."/>
            <person name="LaButti K.M."/>
            <person name="Lindquist E.A."/>
            <person name="Yee Ngan C."/>
            <person name="Ohm R.A."/>
            <person name="Salamov A.A."/>
            <person name="Grigoriev I.V."/>
            <person name="Spatafora J.W."/>
            <person name="Berbee M.L."/>
        </authorList>
    </citation>
    <scope>NUCLEOTIDE SEQUENCE [LARGE SCALE GENOMIC DNA]</scope>
    <source>
        <strain evidence="4 5">JEL478</strain>
    </source>
</reference>
<dbReference type="SUPFAM" id="SSF48452">
    <property type="entry name" value="TPR-like"/>
    <property type="match status" value="3"/>
</dbReference>
<dbReference type="Gene3D" id="1.25.40.10">
    <property type="entry name" value="Tetratricopeptide repeat domain"/>
    <property type="match status" value="6"/>
</dbReference>